<accession>A0AC34F2W3</accession>
<dbReference type="Proteomes" id="UP000887579">
    <property type="component" value="Unplaced"/>
</dbReference>
<protein>
    <submittedName>
        <fullName evidence="2">DNA recombination and repair protein Rad51-like C-terminal domain-containing protein</fullName>
    </submittedName>
</protein>
<evidence type="ECO:0000313" key="1">
    <source>
        <dbReference type="Proteomes" id="UP000887579"/>
    </source>
</evidence>
<organism evidence="1 2">
    <name type="scientific">Panagrolaimus sp. ES5</name>
    <dbReference type="NCBI Taxonomy" id="591445"/>
    <lineage>
        <taxon>Eukaryota</taxon>
        <taxon>Metazoa</taxon>
        <taxon>Ecdysozoa</taxon>
        <taxon>Nematoda</taxon>
        <taxon>Chromadorea</taxon>
        <taxon>Rhabditida</taxon>
        <taxon>Tylenchina</taxon>
        <taxon>Panagrolaimomorpha</taxon>
        <taxon>Panagrolaimoidea</taxon>
        <taxon>Panagrolaimidae</taxon>
        <taxon>Panagrolaimus</taxon>
    </lineage>
</organism>
<sequence length="257" mass="29420">MAEKLLSLIERQRDWHTLSKDEIYKSFYKTGNADLDEYLEGGLPLGRFIHIYGPAGVGKSQFCMQLAANMWKQEKVRLCCFFYCSNASFSSSRYLQICSEFNIEKDKDELLSNVFVAEYSSVDDVVNTLNSLTASEMDIGFVCVEGLFDFTEQDVAGKHFAFTKALGIALLSISELKKCLTIFVNQVRAAFHINQTSDVTPALGPNFYFHALLRMFMDFQSDERSVRKIELQRWSLSQKDPFLFTLTKHGIQAFHQK</sequence>
<name>A0AC34F2W3_9BILA</name>
<evidence type="ECO:0000313" key="2">
    <source>
        <dbReference type="WBParaSite" id="ES5_v2.g11190.t1"/>
    </source>
</evidence>
<proteinExistence type="predicted"/>
<dbReference type="WBParaSite" id="ES5_v2.g11190.t1">
    <property type="protein sequence ID" value="ES5_v2.g11190.t1"/>
    <property type="gene ID" value="ES5_v2.g11190"/>
</dbReference>
<reference evidence="2" key="1">
    <citation type="submission" date="2022-11" db="UniProtKB">
        <authorList>
            <consortium name="WormBaseParasite"/>
        </authorList>
    </citation>
    <scope>IDENTIFICATION</scope>
</reference>